<dbReference type="UniPathway" id="UPA00222"/>
<evidence type="ECO:0000256" key="9">
    <source>
        <dbReference type="SAM" id="Phobius"/>
    </source>
</evidence>
<keyword evidence="6 8" id="KW-0472">Membrane</keyword>
<comment type="caution">
    <text evidence="11">The sequence shown here is derived from an EMBL/GenBank/DDBJ whole genome shotgun (WGS) entry which is preliminary data.</text>
</comment>
<comment type="subcellular location">
    <subcellularLocation>
        <location evidence="1">Membrane</location>
        <topology evidence="1">Multi-pass membrane protein</topology>
    </subcellularLocation>
</comment>
<evidence type="ECO:0000256" key="1">
    <source>
        <dbReference type="ARBA" id="ARBA00004141"/>
    </source>
</evidence>
<sequence length="127" mass="14487">MFTHHIVAVLLLIISYVVNFTRVGTLTCCLHDVVDVVLEAAKMANYCKFQKLCDFLFLSFAIIFIITRLGIYPLWILNTVFFELPEIVGGFPGLSIFIILLLILQILHCFWSYLIIKAAYKAVLKGK</sequence>
<dbReference type="InterPro" id="IPR006634">
    <property type="entry name" value="TLC-dom"/>
</dbReference>
<evidence type="ECO:0000313" key="11">
    <source>
        <dbReference type="EMBL" id="ETE69644.1"/>
    </source>
</evidence>
<comment type="catalytic activity">
    <reaction evidence="7">
        <text>sphinganine + octadecanoyl-CoA = N-(octadecanoyl)-sphinganine + CoA + H(+)</text>
        <dbReference type="Rhea" id="RHEA:36547"/>
        <dbReference type="ChEBI" id="CHEBI:15378"/>
        <dbReference type="ChEBI" id="CHEBI:57287"/>
        <dbReference type="ChEBI" id="CHEBI:57394"/>
        <dbReference type="ChEBI" id="CHEBI:57817"/>
        <dbReference type="ChEBI" id="CHEBI:67033"/>
    </reaction>
    <physiologicalReaction direction="left-to-right" evidence="7">
        <dbReference type="Rhea" id="RHEA:36548"/>
    </physiologicalReaction>
</comment>
<evidence type="ECO:0000256" key="3">
    <source>
        <dbReference type="ARBA" id="ARBA00004991"/>
    </source>
</evidence>
<dbReference type="AlphaFoldDB" id="V8P500"/>
<comment type="pathway">
    <text evidence="3">Sphingolipid metabolism.</text>
</comment>
<dbReference type="SMART" id="SM00724">
    <property type="entry name" value="TLC"/>
    <property type="match status" value="1"/>
</dbReference>
<evidence type="ECO:0000256" key="7">
    <source>
        <dbReference type="ARBA" id="ARBA00049036"/>
    </source>
</evidence>
<dbReference type="PANTHER" id="PTHR12560:SF43">
    <property type="entry name" value="CERAMIDE SYNTHASE 6"/>
    <property type="match status" value="1"/>
</dbReference>
<proteinExistence type="predicted"/>
<dbReference type="GO" id="GO:0050291">
    <property type="term" value="F:sphingosine N-acyltransferase activity"/>
    <property type="evidence" value="ECO:0007669"/>
    <property type="project" value="InterPro"/>
</dbReference>
<dbReference type="InterPro" id="IPR016439">
    <property type="entry name" value="Lag1/Lac1-like"/>
</dbReference>
<dbReference type="OrthoDB" id="537032at2759"/>
<feature type="non-terminal residue" evidence="11">
    <location>
        <position position="127"/>
    </location>
</feature>
<accession>V8P500</accession>
<protein>
    <submittedName>
        <fullName evidence="11">Ceramide synthase 6</fullName>
    </submittedName>
</protein>
<dbReference type="PROSITE" id="PS50922">
    <property type="entry name" value="TLC"/>
    <property type="match status" value="1"/>
</dbReference>
<dbReference type="GO" id="GO:0046513">
    <property type="term" value="P:ceramide biosynthetic process"/>
    <property type="evidence" value="ECO:0007669"/>
    <property type="project" value="InterPro"/>
</dbReference>
<dbReference type="GO" id="GO:0016020">
    <property type="term" value="C:membrane"/>
    <property type="evidence" value="ECO:0007669"/>
    <property type="project" value="UniProtKB-SubCell"/>
</dbReference>
<keyword evidence="4 8" id="KW-0812">Transmembrane</keyword>
<dbReference type="Pfam" id="PF03798">
    <property type="entry name" value="TRAM_LAG1_CLN8"/>
    <property type="match status" value="1"/>
</dbReference>
<evidence type="ECO:0000256" key="5">
    <source>
        <dbReference type="ARBA" id="ARBA00022989"/>
    </source>
</evidence>
<dbReference type="Proteomes" id="UP000018936">
    <property type="component" value="Unassembled WGS sequence"/>
</dbReference>
<feature type="transmembrane region" description="Helical" evidence="9">
    <location>
        <begin position="6"/>
        <end position="34"/>
    </location>
</feature>
<evidence type="ECO:0000256" key="2">
    <source>
        <dbReference type="ARBA" id="ARBA00004760"/>
    </source>
</evidence>
<evidence type="ECO:0000256" key="4">
    <source>
        <dbReference type="ARBA" id="ARBA00022692"/>
    </source>
</evidence>
<evidence type="ECO:0000259" key="10">
    <source>
        <dbReference type="PROSITE" id="PS50922"/>
    </source>
</evidence>
<evidence type="ECO:0000256" key="8">
    <source>
        <dbReference type="PROSITE-ProRule" id="PRU00205"/>
    </source>
</evidence>
<dbReference type="EMBL" id="AZIM01000723">
    <property type="protein sequence ID" value="ETE69644.1"/>
    <property type="molecule type" value="Genomic_DNA"/>
</dbReference>
<feature type="transmembrane region" description="Helical" evidence="9">
    <location>
        <begin position="96"/>
        <end position="116"/>
    </location>
</feature>
<keyword evidence="5 9" id="KW-1133">Transmembrane helix</keyword>
<organism evidence="11 12">
    <name type="scientific">Ophiophagus hannah</name>
    <name type="common">King cobra</name>
    <name type="synonym">Naja hannah</name>
    <dbReference type="NCBI Taxonomy" id="8665"/>
    <lineage>
        <taxon>Eukaryota</taxon>
        <taxon>Metazoa</taxon>
        <taxon>Chordata</taxon>
        <taxon>Craniata</taxon>
        <taxon>Vertebrata</taxon>
        <taxon>Euteleostomi</taxon>
        <taxon>Lepidosauria</taxon>
        <taxon>Squamata</taxon>
        <taxon>Bifurcata</taxon>
        <taxon>Unidentata</taxon>
        <taxon>Episquamata</taxon>
        <taxon>Toxicofera</taxon>
        <taxon>Serpentes</taxon>
        <taxon>Colubroidea</taxon>
        <taxon>Elapidae</taxon>
        <taxon>Elapinae</taxon>
        <taxon>Ophiophagus</taxon>
    </lineage>
</organism>
<keyword evidence="12" id="KW-1185">Reference proteome</keyword>
<evidence type="ECO:0000313" key="12">
    <source>
        <dbReference type="Proteomes" id="UP000018936"/>
    </source>
</evidence>
<feature type="domain" description="TLC" evidence="10">
    <location>
        <begin position="1"/>
        <end position="124"/>
    </location>
</feature>
<feature type="transmembrane region" description="Helical" evidence="9">
    <location>
        <begin position="55"/>
        <end position="76"/>
    </location>
</feature>
<evidence type="ECO:0000256" key="6">
    <source>
        <dbReference type="ARBA" id="ARBA00023136"/>
    </source>
</evidence>
<reference evidence="11 12" key="1">
    <citation type="journal article" date="2013" name="Proc. Natl. Acad. Sci. U.S.A.">
        <title>The king cobra genome reveals dynamic gene evolution and adaptation in the snake venom system.</title>
        <authorList>
            <person name="Vonk F.J."/>
            <person name="Casewell N.R."/>
            <person name="Henkel C.V."/>
            <person name="Heimberg A.M."/>
            <person name="Jansen H.J."/>
            <person name="McCleary R.J."/>
            <person name="Kerkkamp H.M."/>
            <person name="Vos R.A."/>
            <person name="Guerreiro I."/>
            <person name="Calvete J.J."/>
            <person name="Wuster W."/>
            <person name="Woods A.E."/>
            <person name="Logan J.M."/>
            <person name="Harrison R.A."/>
            <person name="Castoe T.A."/>
            <person name="de Koning A.P."/>
            <person name="Pollock D.D."/>
            <person name="Yandell M."/>
            <person name="Calderon D."/>
            <person name="Renjifo C."/>
            <person name="Currier R.B."/>
            <person name="Salgado D."/>
            <person name="Pla D."/>
            <person name="Sanz L."/>
            <person name="Hyder A.S."/>
            <person name="Ribeiro J.M."/>
            <person name="Arntzen J.W."/>
            <person name="van den Thillart G.E."/>
            <person name="Boetzer M."/>
            <person name="Pirovano W."/>
            <person name="Dirks R.P."/>
            <person name="Spaink H.P."/>
            <person name="Duboule D."/>
            <person name="McGlinn E."/>
            <person name="Kini R.M."/>
            <person name="Richardson M.K."/>
        </authorList>
    </citation>
    <scope>NUCLEOTIDE SEQUENCE</scope>
    <source>
        <tissue evidence="11">Blood</tissue>
    </source>
</reference>
<comment type="pathway">
    <text evidence="2">Lipid metabolism; sphingolipid metabolism.</text>
</comment>
<dbReference type="PANTHER" id="PTHR12560">
    <property type="entry name" value="LONGEVITY ASSURANCE FACTOR 1 LAG1"/>
    <property type="match status" value="1"/>
</dbReference>
<name>V8P500_OPHHA</name>
<gene>
    <name evidence="11" type="primary">CERS6</name>
    <name evidence="11" type="ORF">L345_04549</name>
</gene>